<evidence type="ECO:0000313" key="3">
    <source>
        <dbReference type="EMBL" id="SDM83521.1"/>
    </source>
</evidence>
<reference evidence="3 4" key="1">
    <citation type="submission" date="2016-10" db="EMBL/GenBank/DDBJ databases">
        <authorList>
            <person name="de Groot N.N."/>
        </authorList>
    </citation>
    <scope>NUCLEOTIDE SEQUENCE [LARGE SCALE GENOMIC DNA]</scope>
    <source>
        <strain evidence="3 4">CGMCC 4.2022</strain>
    </source>
</reference>
<dbReference type="InterPro" id="IPR000073">
    <property type="entry name" value="AB_hydrolase_1"/>
</dbReference>
<dbReference type="PANTHER" id="PTHR32268:SF11">
    <property type="entry name" value="HOMOSERINE O-ACETYLTRANSFERASE"/>
    <property type="match status" value="1"/>
</dbReference>
<dbReference type="InterPro" id="IPR008220">
    <property type="entry name" value="HAT_MetX-like"/>
</dbReference>
<dbReference type="InterPro" id="IPR029058">
    <property type="entry name" value="AB_hydrolase_fold"/>
</dbReference>
<dbReference type="Gene3D" id="3.40.50.1820">
    <property type="entry name" value="alpha/beta hydrolase"/>
    <property type="match status" value="1"/>
</dbReference>
<dbReference type="AlphaFoldDB" id="A0A1G9WH51"/>
<dbReference type="Pfam" id="PF00561">
    <property type="entry name" value="Abhydrolase_1"/>
    <property type="match status" value="1"/>
</dbReference>
<dbReference type="PANTHER" id="PTHR32268">
    <property type="entry name" value="HOMOSERINE O-ACETYLTRANSFERASE"/>
    <property type="match status" value="1"/>
</dbReference>
<evidence type="ECO:0000256" key="1">
    <source>
        <dbReference type="ARBA" id="ARBA00022679"/>
    </source>
</evidence>
<name>A0A1G9WH51_9ACTN</name>
<proteinExistence type="predicted"/>
<dbReference type="STRING" id="310781.SAMN05216259_101641"/>
<keyword evidence="1 3" id="KW-0808">Transferase</keyword>
<sequence>MSPSAAGAVVGAVIEERNPVSMRLRFHTSLVVAMTLALGGIALGGAPPIDAQPLATAGVAATPTSTAGSKSTTVVNPREEDVTYSNYTFRDGETLAQLRLHYALLGTPHLDRNGQVDNAVLLLHWTFSSSQDLLSPEFQEALFAPGAPFDVNRYFVIIPDAIGHGRSSKPSNGLKAGFPQYSYDDMVDLQHKLVTETLGIPHLKAVVGMSMGCMNAWQWAEDYPDAMDGIMPIACFPAPISGRNLLWRRILVDGIESDPAYDDGNYTQQPPALAEALNVELMMINGVSNLQTEFTSPAQVDGYIHGVDSAATGFDANDFIYAFNASRSFNAEPLLGTIKAKVYAVNLGADEFYPDSLQILEQDMPKVPNGRYVVLPASVDALGHSAMEHPDIWKAQAANFMKWLGE</sequence>
<dbReference type="SUPFAM" id="SSF53474">
    <property type="entry name" value="alpha/beta-Hydrolases"/>
    <property type="match status" value="1"/>
</dbReference>
<dbReference type="EMBL" id="FNIE01000001">
    <property type="protein sequence ID" value="SDM83521.1"/>
    <property type="molecule type" value="Genomic_DNA"/>
</dbReference>
<dbReference type="GO" id="GO:0009086">
    <property type="term" value="P:methionine biosynthetic process"/>
    <property type="evidence" value="ECO:0007669"/>
    <property type="project" value="TreeGrafter"/>
</dbReference>
<dbReference type="GO" id="GO:0009092">
    <property type="term" value="P:homoserine metabolic process"/>
    <property type="evidence" value="ECO:0007669"/>
    <property type="project" value="TreeGrafter"/>
</dbReference>
<protein>
    <submittedName>
        <fullName evidence="3">Homoserine O-acetyltransferase</fullName>
    </submittedName>
</protein>
<dbReference type="NCBIfam" id="NF005071">
    <property type="entry name" value="PRK06489.1"/>
    <property type="match status" value="1"/>
</dbReference>
<feature type="domain" description="AB hydrolase-1" evidence="2">
    <location>
        <begin position="144"/>
        <end position="241"/>
    </location>
</feature>
<keyword evidence="4" id="KW-1185">Reference proteome</keyword>
<dbReference type="GO" id="GO:0004414">
    <property type="term" value="F:homoserine O-acetyltransferase activity"/>
    <property type="evidence" value="ECO:0007669"/>
    <property type="project" value="TreeGrafter"/>
</dbReference>
<accession>A0A1G9WH51</accession>
<evidence type="ECO:0000259" key="2">
    <source>
        <dbReference type="Pfam" id="PF00561"/>
    </source>
</evidence>
<gene>
    <name evidence="3" type="ORF">SAMN05216259_101641</name>
</gene>
<evidence type="ECO:0000313" key="4">
    <source>
        <dbReference type="Proteomes" id="UP000199341"/>
    </source>
</evidence>
<dbReference type="Proteomes" id="UP000199341">
    <property type="component" value="Unassembled WGS sequence"/>
</dbReference>
<organism evidence="3 4">
    <name type="scientific">Actinacidiphila guanduensis</name>
    <dbReference type="NCBI Taxonomy" id="310781"/>
    <lineage>
        <taxon>Bacteria</taxon>
        <taxon>Bacillati</taxon>
        <taxon>Actinomycetota</taxon>
        <taxon>Actinomycetes</taxon>
        <taxon>Kitasatosporales</taxon>
        <taxon>Streptomycetaceae</taxon>
        <taxon>Actinacidiphila</taxon>
    </lineage>
</organism>